<keyword evidence="7 10" id="KW-0371">Homeobox</keyword>
<dbReference type="SUPFAM" id="SSF46689">
    <property type="entry name" value="Homeodomain-like"/>
    <property type="match status" value="1"/>
</dbReference>
<evidence type="ECO:0000256" key="12">
    <source>
        <dbReference type="SAM" id="MobiDB-lite"/>
    </source>
</evidence>
<dbReference type="InterPro" id="IPR001356">
    <property type="entry name" value="HD"/>
</dbReference>
<feature type="domain" description="Homeobox" evidence="13">
    <location>
        <begin position="133"/>
        <end position="193"/>
    </location>
</feature>
<evidence type="ECO:0000256" key="6">
    <source>
        <dbReference type="ARBA" id="ARBA00023125"/>
    </source>
</evidence>
<dbReference type="STRING" id="244447.ENSCSEP00000011864"/>
<dbReference type="InterPro" id="IPR009057">
    <property type="entry name" value="Homeodomain-like_sf"/>
</dbReference>
<dbReference type="Gene3D" id="1.10.10.60">
    <property type="entry name" value="Homeodomain-like"/>
    <property type="match status" value="1"/>
</dbReference>
<dbReference type="GO" id="GO:0000978">
    <property type="term" value="F:RNA polymerase II cis-regulatory region sequence-specific DNA binding"/>
    <property type="evidence" value="ECO:0007669"/>
    <property type="project" value="TreeGrafter"/>
</dbReference>
<dbReference type="InterPro" id="IPR020479">
    <property type="entry name" value="HD_metazoa"/>
</dbReference>
<organism evidence="14 15">
    <name type="scientific">Cynoglossus semilaevis</name>
    <name type="common">Tongue sole</name>
    <dbReference type="NCBI Taxonomy" id="244447"/>
    <lineage>
        <taxon>Eukaryota</taxon>
        <taxon>Metazoa</taxon>
        <taxon>Chordata</taxon>
        <taxon>Craniata</taxon>
        <taxon>Vertebrata</taxon>
        <taxon>Euteleostomi</taxon>
        <taxon>Actinopterygii</taxon>
        <taxon>Neopterygii</taxon>
        <taxon>Teleostei</taxon>
        <taxon>Neoteleostei</taxon>
        <taxon>Acanthomorphata</taxon>
        <taxon>Carangaria</taxon>
        <taxon>Pleuronectiformes</taxon>
        <taxon>Pleuronectoidei</taxon>
        <taxon>Cynoglossidae</taxon>
        <taxon>Cynoglossinae</taxon>
        <taxon>Cynoglossus</taxon>
    </lineage>
</organism>
<comment type="function">
    <text evidence="1">Sequence-specific transcription factor which is part of a developmental regulatory system that provides cells with specific positional identities on the anterior-posterior axis.</text>
</comment>
<keyword evidence="15" id="KW-1185">Reference proteome</keyword>
<evidence type="ECO:0000256" key="3">
    <source>
        <dbReference type="ARBA" id="ARBA00009107"/>
    </source>
</evidence>
<feature type="region of interest" description="Disordered" evidence="12">
    <location>
        <begin position="115"/>
        <end position="138"/>
    </location>
</feature>
<dbReference type="CDD" id="cd00086">
    <property type="entry name" value="homeodomain"/>
    <property type="match status" value="1"/>
</dbReference>
<dbReference type="AlphaFoldDB" id="A0A3P8VCD9"/>
<evidence type="ECO:0000313" key="14">
    <source>
        <dbReference type="Ensembl" id="ENSCSEP00000011864.1"/>
    </source>
</evidence>
<reference evidence="14 15" key="1">
    <citation type="journal article" date="2014" name="Nat. Genet.">
        <title>Whole-genome sequence of a flatfish provides insights into ZW sex chromosome evolution and adaptation to a benthic lifestyle.</title>
        <authorList>
            <person name="Chen S."/>
            <person name="Zhang G."/>
            <person name="Shao C."/>
            <person name="Huang Q."/>
            <person name="Liu G."/>
            <person name="Zhang P."/>
            <person name="Song W."/>
            <person name="An N."/>
            <person name="Chalopin D."/>
            <person name="Volff J.N."/>
            <person name="Hong Y."/>
            <person name="Li Q."/>
            <person name="Sha Z."/>
            <person name="Zhou H."/>
            <person name="Xie M."/>
            <person name="Yu Q."/>
            <person name="Liu Y."/>
            <person name="Xiang H."/>
            <person name="Wang N."/>
            <person name="Wu K."/>
            <person name="Yang C."/>
            <person name="Zhou Q."/>
            <person name="Liao X."/>
            <person name="Yang L."/>
            <person name="Hu Q."/>
            <person name="Zhang J."/>
            <person name="Meng L."/>
            <person name="Jin L."/>
            <person name="Tian Y."/>
            <person name="Lian J."/>
            <person name="Yang J."/>
            <person name="Miao G."/>
            <person name="Liu S."/>
            <person name="Liang Z."/>
            <person name="Yan F."/>
            <person name="Li Y."/>
            <person name="Sun B."/>
            <person name="Zhang H."/>
            <person name="Zhang J."/>
            <person name="Zhu Y."/>
            <person name="Du M."/>
            <person name="Zhao Y."/>
            <person name="Schartl M."/>
            <person name="Tang Q."/>
            <person name="Wang J."/>
        </authorList>
    </citation>
    <scope>NUCLEOTIDE SEQUENCE</scope>
</reference>
<reference evidence="14" key="2">
    <citation type="submission" date="2025-08" db="UniProtKB">
        <authorList>
            <consortium name="Ensembl"/>
        </authorList>
    </citation>
    <scope>IDENTIFICATION</scope>
</reference>
<evidence type="ECO:0000256" key="5">
    <source>
        <dbReference type="ARBA" id="ARBA00023015"/>
    </source>
</evidence>
<evidence type="ECO:0000256" key="7">
    <source>
        <dbReference type="ARBA" id="ARBA00023155"/>
    </source>
</evidence>
<dbReference type="PANTHER" id="PTHR45664:SF11">
    <property type="entry name" value="HOMEOBOX PROTEIN HOX-B3"/>
    <property type="match status" value="1"/>
</dbReference>
<comment type="similarity">
    <text evidence="3">Belongs to the Antp homeobox family.</text>
</comment>
<feature type="DNA-binding region" description="Homeobox" evidence="10">
    <location>
        <begin position="135"/>
        <end position="194"/>
    </location>
</feature>
<evidence type="ECO:0000256" key="8">
    <source>
        <dbReference type="ARBA" id="ARBA00023163"/>
    </source>
</evidence>
<comment type="subcellular location">
    <subcellularLocation>
        <location evidence="2 10 11">Nucleus</location>
    </subcellularLocation>
</comment>
<keyword evidence="9 10" id="KW-0539">Nucleus</keyword>
<keyword evidence="5" id="KW-0805">Transcription regulation</keyword>
<dbReference type="OMA" id="EPLVHCH"/>
<dbReference type="Ensembl" id="ENSCSET00000012005.1">
    <property type="protein sequence ID" value="ENSCSEP00000011864.1"/>
    <property type="gene ID" value="ENSCSEG00000007650.1"/>
</dbReference>
<dbReference type="PROSITE" id="PS00027">
    <property type="entry name" value="HOMEOBOX_1"/>
    <property type="match status" value="1"/>
</dbReference>
<dbReference type="PRINTS" id="PR00024">
    <property type="entry name" value="HOMEOBOX"/>
</dbReference>
<dbReference type="InterPro" id="IPR017970">
    <property type="entry name" value="Homeobox_CS"/>
</dbReference>
<dbReference type="Pfam" id="PF00046">
    <property type="entry name" value="Homeodomain"/>
    <property type="match status" value="1"/>
</dbReference>
<evidence type="ECO:0000256" key="10">
    <source>
        <dbReference type="PROSITE-ProRule" id="PRU00108"/>
    </source>
</evidence>
<evidence type="ECO:0000259" key="13">
    <source>
        <dbReference type="PROSITE" id="PS50071"/>
    </source>
</evidence>
<dbReference type="GO" id="GO:0000981">
    <property type="term" value="F:DNA-binding transcription factor activity, RNA polymerase II-specific"/>
    <property type="evidence" value="ECO:0007669"/>
    <property type="project" value="InterPro"/>
</dbReference>
<keyword evidence="8" id="KW-0804">Transcription</keyword>
<dbReference type="GO" id="GO:0005634">
    <property type="term" value="C:nucleus"/>
    <property type="evidence" value="ECO:0007669"/>
    <property type="project" value="UniProtKB-SubCell"/>
</dbReference>
<dbReference type="GeneTree" id="ENSGT00940000168241"/>
<keyword evidence="4" id="KW-0217">Developmental protein</keyword>
<dbReference type="GO" id="GO:0048704">
    <property type="term" value="P:embryonic skeletal system morphogenesis"/>
    <property type="evidence" value="ECO:0007669"/>
    <property type="project" value="TreeGrafter"/>
</dbReference>
<evidence type="ECO:0000256" key="4">
    <source>
        <dbReference type="ARBA" id="ARBA00022473"/>
    </source>
</evidence>
<dbReference type="PANTHER" id="PTHR45664">
    <property type="entry name" value="PROTEIN ZERKNUELLT 1-RELATED"/>
    <property type="match status" value="1"/>
</dbReference>
<keyword evidence="6 10" id="KW-0238">DNA-binding</keyword>
<evidence type="ECO:0000256" key="2">
    <source>
        <dbReference type="ARBA" id="ARBA00004123"/>
    </source>
</evidence>
<evidence type="ECO:0000313" key="15">
    <source>
        <dbReference type="Proteomes" id="UP000265120"/>
    </source>
</evidence>
<sequence length="301" mass="32607">MDPQQSALPLQLHGNTFTMGSGQVPDLCAGYNRGRGGGGGGGRGGKDAEFNQQNMTSSAYVSSRLSPDEQFQRPLEPVVHCHAKGKLDIKSRGCSLLTICHSGVIFPWMNSRTTDSEQSVSAGGDGGAGRGRPSVRRERTAFTSSQLLELEKEFHFSPYLRRPRRLEMAAGLQLTDRQVKIWFQNRRMRYKKEQKYGKVPDVSQHSQCNSSSSCSSSSCTDHLRFAGGGGRVVRTSSSSNLHFMDYAPMSSSVFASPSDDSSGQYTQPPDLSCMYPSGAGAPPPSCMGPDSLQHAGISNWP</sequence>
<name>A0A3P8VCD9_CYNSE</name>
<dbReference type="GO" id="GO:0009952">
    <property type="term" value="P:anterior/posterior pattern specification"/>
    <property type="evidence" value="ECO:0007669"/>
    <property type="project" value="TreeGrafter"/>
</dbReference>
<evidence type="ECO:0000256" key="1">
    <source>
        <dbReference type="ARBA" id="ARBA00003263"/>
    </source>
</evidence>
<feature type="region of interest" description="Disordered" evidence="12">
    <location>
        <begin position="255"/>
        <end position="301"/>
    </location>
</feature>
<reference evidence="14" key="3">
    <citation type="submission" date="2025-09" db="UniProtKB">
        <authorList>
            <consortium name="Ensembl"/>
        </authorList>
    </citation>
    <scope>IDENTIFICATION</scope>
</reference>
<evidence type="ECO:0000256" key="9">
    <source>
        <dbReference type="ARBA" id="ARBA00023242"/>
    </source>
</evidence>
<dbReference type="PROSITE" id="PS50071">
    <property type="entry name" value="HOMEOBOX_2"/>
    <property type="match status" value="1"/>
</dbReference>
<protein>
    <submittedName>
        <fullName evidence="14">Homeobox protein Hox-A3-like</fullName>
    </submittedName>
</protein>
<proteinExistence type="inferred from homology"/>
<accession>A0A3P8VCD9</accession>
<evidence type="ECO:0000256" key="11">
    <source>
        <dbReference type="RuleBase" id="RU000682"/>
    </source>
</evidence>
<dbReference type="SMART" id="SM00389">
    <property type="entry name" value="HOX"/>
    <property type="match status" value="1"/>
</dbReference>
<dbReference type="InParanoid" id="A0A3P8VCD9"/>
<dbReference type="Proteomes" id="UP000265120">
    <property type="component" value="Chromosome 10"/>
</dbReference>